<dbReference type="PANTHER" id="PTHR22898:SF3">
    <property type="entry name" value="ALPHA-1,2-FUCOSYLTRANSFERASE-RELATED"/>
    <property type="match status" value="1"/>
</dbReference>
<evidence type="ECO:0000313" key="1">
    <source>
        <dbReference type="EMBL" id="GMT12212.1"/>
    </source>
</evidence>
<gene>
    <name evidence="1" type="ORF">PFISCL1PPCAC_3509</name>
</gene>
<accession>A0AAV5V032</accession>
<dbReference type="PANTHER" id="PTHR22898">
    <property type="entry name" value="UNCHARACTERIZED GLYCOSOL TRANSFERASE-RELATED"/>
    <property type="match status" value="1"/>
</dbReference>
<sequence length="126" mass="14474">YGSERFLIADLCATNDKMGLGNLVFELIGTIALARKLNRTLVVRKSAYEKMEHKYGELPNIISKAAWNISNDMRLYSKVFDFSTFHCCRFNPAVECLETKMQPLITFKASFLQSFKYFESLPQAEV</sequence>
<comment type="caution">
    <text evidence="1">The sequence shown here is derived from an EMBL/GenBank/DDBJ whole genome shotgun (WGS) entry which is preliminary data.</text>
</comment>
<organism evidence="1 2">
    <name type="scientific">Pristionchus fissidentatus</name>
    <dbReference type="NCBI Taxonomy" id="1538716"/>
    <lineage>
        <taxon>Eukaryota</taxon>
        <taxon>Metazoa</taxon>
        <taxon>Ecdysozoa</taxon>
        <taxon>Nematoda</taxon>
        <taxon>Chromadorea</taxon>
        <taxon>Rhabditida</taxon>
        <taxon>Rhabditina</taxon>
        <taxon>Diplogasteromorpha</taxon>
        <taxon>Diplogasteroidea</taxon>
        <taxon>Neodiplogasteridae</taxon>
        <taxon>Pristionchus</taxon>
    </lineage>
</organism>
<feature type="non-terminal residue" evidence="1">
    <location>
        <position position="1"/>
    </location>
</feature>
<dbReference type="Proteomes" id="UP001432322">
    <property type="component" value="Unassembled WGS sequence"/>
</dbReference>
<name>A0AAV5V032_9BILA</name>
<keyword evidence="2" id="KW-1185">Reference proteome</keyword>
<reference evidence="1" key="1">
    <citation type="submission" date="2023-10" db="EMBL/GenBank/DDBJ databases">
        <title>Genome assembly of Pristionchus species.</title>
        <authorList>
            <person name="Yoshida K."/>
            <person name="Sommer R.J."/>
        </authorList>
    </citation>
    <scope>NUCLEOTIDE SEQUENCE</scope>
    <source>
        <strain evidence="1">RS5133</strain>
    </source>
</reference>
<evidence type="ECO:0000313" key="2">
    <source>
        <dbReference type="Proteomes" id="UP001432322"/>
    </source>
</evidence>
<dbReference type="AlphaFoldDB" id="A0AAV5V032"/>
<dbReference type="InterPro" id="IPR052501">
    <property type="entry name" value="Alpha-1-2_FucT"/>
</dbReference>
<dbReference type="EMBL" id="BTSY01000001">
    <property type="protein sequence ID" value="GMT12212.1"/>
    <property type="molecule type" value="Genomic_DNA"/>
</dbReference>
<proteinExistence type="predicted"/>
<protein>
    <submittedName>
        <fullName evidence="1">Uncharacterized protein</fullName>
    </submittedName>
</protein>